<dbReference type="GO" id="GO:0005886">
    <property type="term" value="C:plasma membrane"/>
    <property type="evidence" value="ECO:0007669"/>
    <property type="project" value="TreeGrafter"/>
</dbReference>
<keyword evidence="9" id="KW-1185">Reference proteome</keyword>
<dbReference type="InterPro" id="IPR014755">
    <property type="entry name" value="Cu-Rt/internalin_Ig-like"/>
</dbReference>
<evidence type="ECO:0000256" key="4">
    <source>
        <dbReference type="ARBA" id="ARBA00023008"/>
    </source>
</evidence>
<evidence type="ECO:0000256" key="2">
    <source>
        <dbReference type="ARBA" id="ARBA00022723"/>
    </source>
</evidence>
<evidence type="ECO:0000256" key="1">
    <source>
        <dbReference type="ARBA" id="ARBA00004196"/>
    </source>
</evidence>
<dbReference type="PANTHER" id="PTHR34820">
    <property type="entry name" value="INNER MEMBRANE PROTEIN YEBZ"/>
    <property type="match status" value="1"/>
</dbReference>
<organism evidence="8 9">
    <name type="scientific">Naasia lichenicola</name>
    <dbReference type="NCBI Taxonomy" id="2565933"/>
    <lineage>
        <taxon>Bacteria</taxon>
        <taxon>Bacillati</taxon>
        <taxon>Actinomycetota</taxon>
        <taxon>Actinomycetes</taxon>
        <taxon>Micrococcales</taxon>
        <taxon>Microbacteriaceae</taxon>
        <taxon>Naasia</taxon>
    </lineage>
</organism>
<evidence type="ECO:0000256" key="3">
    <source>
        <dbReference type="ARBA" id="ARBA00022729"/>
    </source>
</evidence>
<dbReference type="Proteomes" id="UP000309133">
    <property type="component" value="Unassembled WGS sequence"/>
</dbReference>
<feature type="compositionally biased region" description="Low complexity" evidence="5">
    <location>
        <begin position="159"/>
        <end position="169"/>
    </location>
</feature>
<keyword evidence="4" id="KW-0186">Copper</keyword>
<dbReference type="GO" id="GO:0005507">
    <property type="term" value="F:copper ion binding"/>
    <property type="evidence" value="ECO:0007669"/>
    <property type="project" value="InterPro"/>
</dbReference>
<dbReference type="Gene3D" id="2.60.40.1220">
    <property type="match status" value="1"/>
</dbReference>
<dbReference type="GO" id="GO:0006825">
    <property type="term" value="P:copper ion transport"/>
    <property type="evidence" value="ECO:0007669"/>
    <property type="project" value="InterPro"/>
</dbReference>
<dbReference type="Pfam" id="PF04234">
    <property type="entry name" value="CopC"/>
    <property type="match status" value="1"/>
</dbReference>
<dbReference type="InterPro" id="IPR007348">
    <property type="entry name" value="CopC_dom"/>
</dbReference>
<proteinExistence type="predicted"/>
<dbReference type="InterPro" id="IPR032694">
    <property type="entry name" value="CopC/D"/>
</dbReference>
<dbReference type="OrthoDB" id="5242236at2"/>
<dbReference type="SUPFAM" id="SSF81296">
    <property type="entry name" value="E set domains"/>
    <property type="match status" value="1"/>
</dbReference>
<feature type="region of interest" description="Disordered" evidence="5">
    <location>
        <begin position="141"/>
        <end position="172"/>
    </location>
</feature>
<dbReference type="GO" id="GO:0030313">
    <property type="term" value="C:cell envelope"/>
    <property type="evidence" value="ECO:0007669"/>
    <property type="project" value="UniProtKB-SubCell"/>
</dbReference>
<evidence type="ECO:0000313" key="9">
    <source>
        <dbReference type="Proteomes" id="UP000309133"/>
    </source>
</evidence>
<evidence type="ECO:0000259" key="7">
    <source>
        <dbReference type="Pfam" id="PF04234"/>
    </source>
</evidence>
<keyword evidence="2" id="KW-0479">Metal-binding</keyword>
<dbReference type="InterPro" id="IPR014756">
    <property type="entry name" value="Ig_E-set"/>
</dbReference>
<keyword evidence="6" id="KW-0472">Membrane</keyword>
<feature type="domain" description="CopC" evidence="7">
    <location>
        <begin position="42"/>
        <end position="137"/>
    </location>
</feature>
<accession>A0A4S4FMQ6</accession>
<evidence type="ECO:0000313" key="8">
    <source>
        <dbReference type="EMBL" id="THG31092.1"/>
    </source>
</evidence>
<gene>
    <name evidence="8" type="ORF">E6C64_10940</name>
</gene>
<dbReference type="EMBL" id="SSSM01000004">
    <property type="protein sequence ID" value="THG31092.1"/>
    <property type="molecule type" value="Genomic_DNA"/>
</dbReference>
<dbReference type="PANTHER" id="PTHR34820:SF4">
    <property type="entry name" value="INNER MEMBRANE PROTEIN YEBZ"/>
    <property type="match status" value="1"/>
</dbReference>
<protein>
    <submittedName>
        <fullName evidence="8">Copper resistance protein CopC</fullName>
    </submittedName>
</protein>
<keyword evidence="3" id="KW-0732">Signal</keyword>
<keyword evidence="6" id="KW-1133">Transmembrane helix</keyword>
<sequence>MARSRASAPRRTATTRERLAAASGLMLAAALVLVPAGAASAHDYLVSTDPAADSTVSTPIDQVDLTFNDAVLDFADSTRLQVTGPDGGSTHFETACATVANTEVSAPIALGEAGEYTVVWRIVSSDGHAVSDTYSFRYEPADGTTAAEGSSSGPDCGEAAEAPSDSAPSTGPGSDSYLLIGTAVVIALVAAVTFGIIILRRPRDEDGEE</sequence>
<comment type="subcellular location">
    <subcellularLocation>
        <location evidence="1">Cell envelope</location>
    </subcellularLocation>
</comment>
<feature type="transmembrane region" description="Helical" evidence="6">
    <location>
        <begin position="177"/>
        <end position="199"/>
    </location>
</feature>
<name>A0A4S4FMQ6_9MICO</name>
<comment type="caution">
    <text evidence="8">The sequence shown here is derived from an EMBL/GenBank/DDBJ whole genome shotgun (WGS) entry which is preliminary data.</text>
</comment>
<evidence type="ECO:0000256" key="5">
    <source>
        <dbReference type="SAM" id="MobiDB-lite"/>
    </source>
</evidence>
<dbReference type="AlphaFoldDB" id="A0A4S4FMQ6"/>
<dbReference type="GO" id="GO:0042597">
    <property type="term" value="C:periplasmic space"/>
    <property type="evidence" value="ECO:0007669"/>
    <property type="project" value="InterPro"/>
</dbReference>
<evidence type="ECO:0000256" key="6">
    <source>
        <dbReference type="SAM" id="Phobius"/>
    </source>
</evidence>
<dbReference type="RefSeq" id="WP_136427512.1">
    <property type="nucleotide sequence ID" value="NZ_SSSM01000004.1"/>
</dbReference>
<keyword evidence="6" id="KW-0812">Transmembrane</keyword>
<reference evidence="8 9" key="1">
    <citation type="submission" date="2019-04" db="EMBL/GenBank/DDBJ databases">
        <authorList>
            <person name="Jiang L."/>
        </authorList>
    </citation>
    <scope>NUCLEOTIDE SEQUENCE [LARGE SCALE GENOMIC DNA]</scope>
    <source>
        <strain evidence="8 9">YIM 131853</strain>
    </source>
</reference>
<dbReference type="GO" id="GO:0046688">
    <property type="term" value="P:response to copper ion"/>
    <property type="evidence" value="ECO:0007669"/>
    <property type="project" value="InterPro"/>
</dbReference>